<keyword evidence="2" id="KW-0812">Transmembrane</keyword>
<feature type="region of interest" description="Disordered" evidence="1">
    <location>
        <begin position="1"/>
        <end position="28"/>
    </location>
</feature>
<proteinExistence type="predicted"/>
<gene>
    <name evidence="3" type="ORF">JQ615_41880</name>
</gene>
<name>A0ABS5FYT4_9BRAD</name>
<protein>
    <submittedName>
        <fullName evidence="3">Uncharacterized protein</fullName>
    </submittedName>
</protein>
<dbReference type="EMBL" id="JAFCJH010000126">
    <property type="protein sequence ID" value="MBR0801881.1"/>
    <property type="molecule type" value="Genomic_DNA"/>
</dbReference>
<comment type="caution">
    <text evidence="3">The sequence shown here is derived from an EMBL/GenBank/DDBJ whole genome shotgun (WGS) entry which is preliminary data.</text>
</comment>
<reference evidence="4" key="1">
    <citation type="journal article" date="2021" name="ISME J.">
        <title>Evolutionary origin and ecological implication of a unique nif island in free-living Bradyrhizobium lineages.</title>
        <authorList>
            <person name="Tao J."/>
        </authorList>
    </citation>
    <scope>NUCLEOTIDE SEQUENCE [LARGE SCALE GENOMIC DNA]</scope>
    <source>
        <strain evidence="4">SZCCT0434</strain>
    </source>
</reference>
<evidence type="ECO:0000256" key="2">
    <source>
        <dbReference type="SAM" id="Phobius"/>
    </source>
</evidence>
<keyword evidence="2" id="KW-0472">Membrane</keyword>
<evidence type="ECO:0000313" key="3">
    <source>
        <dbReference type="EMBL" id="MBR0801881.1"/>
    </source>
</evidence>
<dbReference type="Proteomes" id="UP001315278">
    <property type="component" value="Unassembled WGS sequence"/>
</dbReference>
<dbReference type="RefSeq" id="WP_212495761.1">
    <property type="nucleotide sequence ID" value="NZ_JAFCJH010000126.1"/>
</dbReference>
<organism evidence="3 4">
    <name type="scientific">Bradyrhizobium jicamae</name>
    <dbReference type="NCBI Taxonomy" id="280332"/>
    <lineage>
        <taxon>Bacteria</taxon>
        <taxon>Pseudomonadati</taxon>
        <taxon>Pseudomonadota</taxon>
        <taxon>Alphaproteobacteria</taxon>
        <taxon>Hyphomicrobiales</taxon>
        <taxon>Nitrobacteraceae</taxon>
        <taxon>Bradyrhizobium</taxon>
    </lineage>
</organism>
<keyword evidence="4" id="KW-1185">Reference proteome</keyword>
<evidence type="ECO:0000256" key="1">
    <source>
        <dbReference type="SAM" id="MobiDB-lite"/>
    </source>
</evidence>
<accession>A0ABS5FYT4</accession>
<feature type="transmembrane region" description="Helical" evidence="2">
    <location>
        <begin position="70"/>
        <end position="90"/>
    </location>
</feature>
<keyword evidence="2" id="KW-1133">Transmembrane helix</keyword>
<evidence type="ECO:0000313" key="4">
    <source>
        <dbReference type="Proteomes" id="UP001315278"/>
    </source>
</evidence>
<sequence>MSFRDNKVMRSPLPNRAVDNPAAHGESGILKSKGELMIVEADERSRPAFAFMEHEVNEARRLAFQAMSGTNFSLVIGVIGLLTALTVLLWH</sequence>